<keyword evidence="1 4" id="KW-0378">Hydrolase</keyword>
<dbReference type="PANTHER" id="PTHR11839:SF31">
    <property type="entry name" value="ADP-RIBOSE PYROPHOSPHATASE"/>
    <property type="match status" value="1"/>
</dbReference>
<dbReference type="Proteomes" id="UP000029737">
    <property type="component" value="Unassembled WGS sequence"/>
</dbReference>
<dbReference type="Pfam" id="PF00293">
    <property type="entry name" value="NUDIX"/>
    <property type="match status" value="1"/>
</dbReference>
<evidence type="ECO:0000313" key="7">
    <source>
        <dbReference type="Proteomes" id="UP000215043"/>
    </source>
</evidence>
<evidence type="ECO:0000313" key="4">
    <source>
        <dbReference type="EMBL" id="ASU78558.1"/>
    </source>
</evidence>
<accession>A0A099D6X8</accession>
<dbReference type="PANTHER" id="PTHR11839">
    <property type="entry name" value="UDP/ADP-SUGAR PYROPHOSPHATASE"/>
    <property type="match status" value="1"/>
</dbReference>
<evidence type="ECO:0000256" key="1">
    <source>
        <dbReference type="ARBA" id="ARBA00022801"/>
    </source>
</evidence>
<dbReference type="PROSITE" id="PS51462">
    <property type="entry name" value="NUDIX"/>
    <property type="match status" value="1"/>
</dbReference>
<organism evidence="4 7">
    <name type="scientific">Actinopolyspora erythraea</name>
    <dbReference type="NCBI Taxonomy" id="414996"/>
    <lineage>
        <taxon>Bacteria</taxon>
        <taxon>Bacillati</taxon>
        <taxon>Actinomycetota</taxon>
        <taxon>Actinomycetes</taxon>
        <taxon>Actinopolysporales</taxon>
        <taxon>Actinopolysporaceae</taxon>
        <taxon>Actinopolyspora</taxon>
    </lineage>
</organism>
<dbReference type="EMBL" id="CP022752">
    <property type="protein sequence ID" value="ASU78558.1"/>
    <property type="molecule type" value="Genomic_DNA"/>
</dbReference>
<evidence type="ECO:0000313" key="6">
    <source>
        <dbReference type="Proteomes" id="UP000029737"/>
    </source>
</evidence>
<keyword evidence="6" id="KW-1185">Reference proteome</keyword>
<dbReference type="KEGG" id="aey:CDG81_10005"/>
<reference evidence="5 6" key="1">
    <citation type="journal article" date="2014" name="PLoS ONE">
        <title>Identification and Characterization of a New Erythromycin Biosynthetic Gene Cluster in Actinopolyspora erythraea YIM90600, a Novel Erythronolide-Producing Halophilic Actinomycete Isolated from Salt Field.</title>
        <authorList>
            <person name="Chen D."/>
            <person name="Feng J."/>
            <person name="Huang L."/>
            <person name="Zhang Q."/>
            <person name="Wu J."/>
            <person name="Zhu X."/>
            <person name="Duan Y."/>
            <person name="Xu Z."/>
        </authorList>
    </citation>
    <scope>NUCLEOTIDE SEQUENCE [LARGE SCALE GENOMIC DNA]</scope>
    <source>
        <strain evidence="5 6">YIM90600</strain>
    </source>
</reference>
<dbReference type="Proteomes" id="UP000215043">
    <property type="component" value="Chromosome"/>
</dbReference>
<dbReference type="SUPFAM" id="SSF55811">
    <property type="entry name" value="Nudix"/>
    <property type="match status" value="1"/>
</dbReference>
<evidence type="ECO:0000256" key="2">
    <source>
        <dbReference type="SAM" id="MobiDB-lite"/>
    </source>
</evidence>
<dbReference type="GO" id="GO:0005829">
    <property type="term" value="C:cytosol"/>
    <property type="evidence" value="ECO:0007669"/>
    <property type="project" value="TreeGrafter"/>
</dbReference>
<evidence type="ECO:0000313" key="5">
    <source>
        <dbReference type="EMBL" id="KGI81557.1"/>
    </source>
</evidence>
<dbReference type="HOGENOM" id="CLU_062658_5_0_11"/>
<dbReference type="OrthoDB" id="9806150at2"/>
<protein>
    <submittedName>
        <fullName evidence="5">ADP-ribose pyrophosphatase</fullName>
    </submittedName>
    <submittedName>
        <fullName evidence="4">NUDIX hydrolase</fullName>
    </submittedName>
</protein>
<dbReference type="GO" id="GO:0016787">
    <property type="term" value="F:hydrolase activity"/>
    <property type="evidence" value="ECO:0007669"/>
    <property type="project" value="UniProtKB-KW"/>
</dbReference>
<dbReference type="CDD" id="cd24158">
    <property type="entry name" value="NUDIX_ADPRase_Rv1700"/>
    <property type="match status" value="1"/>
</dbReference>
<feature type="region of interest" description="Disordered" evidence="2">
    <location>
        <begin position="202"/>
        <end position="222"/>
    </location>
</feature>
<evidence type="ECO:0000259" key="3">
    <source>
        <dbReference type="PROSITE" id="PS51462"/>
    </source>
</evidence>
<dbReference type="InterPro" id="IPR015797">
    <property type="entry name" value="NUDIX_hydrolase-like_dom_sf"/>
</dbReference>
<dbReference type="Gene3D" id="3.90.79.10">
    <property type="entry name" value="Nucleoside Triphosphate Pyrophosphohydrolase"/>
    <property type="match status" value="1"/>
</dbReference>
<name>A0A099D6X8_9ACTN</name>
<dbReference type="GO" id="GO:0019693">
    <property type="term" value="P:ribose phosphate metabolic process"/>
    <property type="evidence" value="ECO:0007669"/>
    <property type="project" value="TreeGrafter"/>
</dbReference>
<sequence length="222" mass="24244">MSANPEQSDAPVTRTNGRHEFTTVSSSDVYVGGILALRADEVAMPGGGRSRREVVEHPGAVAVVALDERERVVLVHQYRYPLDRRLWELPAGLLDVAGESPLNTARRELAEEVGLAAEEWSVLVDVAASPGFTDQAERVYLARGLSEVGLPEPVGDEEADLVVRRFELDRAVEMVFAGEIVNAPAVSGLLAARAVLRGDARPREPEAEWVDRPTRFAARSRR</sequence>
<gene>
    <name evidence="4" type="ORF">CDG81_10005</name>
    <name evidence="5" type="ORF">IL38_10005</name>
</gene>
<dbReference type="eggNOG" id="COG0494">
    <property type="taxonomic scope" value="Bacteria"/>
</dbReference>
<dbReference type="EMBL" id="JPMV01000017">
    <property type="protein sequence ID" value="KGI81557.1"/>
    <property type="molecule type" value="Genomic_DNA"/>
</dbReference>
<dbReference type="RefSeq" id="WP_043572837.1">
    <property type="nucleotide sequence ID" value="NZ_CP022752.1"/>
</dbReference>
<feature type="domain" description="Nudix hydrolase" evidence="3">
    <location>
        <begin position="56"/>
        <end position="188"/>
    </location>
</feature>
<reference evidence="4 7" key="2">
    <citation type="submission" date="2017-08" db="EMBL/GenBank/DDBJ databases">
        <title>The complete genome sequence of moderately halophilic actinomycete Actinopolyspora erythraea YIM 90600, the producer of novel erythromycin, novel actinopolysporins A-C and tubercidin.</title>
        <authorList>
            <person name="Yin M."/>
            <person name="Tang S."/>
        </authorList>
    </citation>
    <scope>NUCLEOTIDE SEQUENCE [LARGE SCALE GENOMIC DNA]</scope>
    <source>
        <strain evidence="4 7">YIM 90600</strain>
    </source>
</reference>
<dbReference type="InterPro" id="IPR000086">
    <property type="entry name" value="NUDIX_hydrolase_dom"/>
</dbReference>
<feature type="compositionally biased region" description="Basic and acidic residues" evidence="2">
    <location>
        <begin position="202"/>
        <end position="214"/>
    </location>
</feature>
<dbReference type="GO" id="GO:0006753">
    <property type="term" value="P:nucleoside phosphate metabolic process"/>
    <property type="evidence" value="ECO:0007669"/>
    <property type="project" value="TreeGrafter"/>
</dbReference>
<dbReference type="AlphaFoldDB" id="A0A099D6X8"/>
<proteinExistence type="predicted"/>